<gene>
    <name evidence="2" type="ORF">RM698_32305</name>
</gene>
<protein>
    <recommendedName>
        <fullName evidence="4">Tox-REase-7 domain-containing protein</fullName>
    </recommendedName>
</protein>
<dbReference type="Proteomes" id="UP001183610">
    <property type="component" value="Unassembled WGS sequence"/>
</dbReference>
<accession>A0ABU2RAH6</accession>
<feature type="compositionally biased region" description="Gly residues" evidence="1">
    <location>
        <begin position="504"/>
        <end position="528"/>
    </location>
</feature>
<name>A0ABU2RAH6_9ACTN</name>
<comment type="caution">
    <text evidence="2">The sequence shown here is derived from an EMBL/GenBank/DDBJ whole genome shotgun (WGS) entry which is preliminary data.</text>
</comment>
<evidence type="ECO:0008006" key="4">
    <source>
        <dbReference type="Google" id="ProtNLM"/>
    </source>
</evidence>
<evidence type="ECO:0000313" key="3">
    <source>
        <dbReference type="Proteomes" id="UP001183610"/>
    </source>
</evidence>
<keyword evidence="3" id="KW-1185">Reference proteome</keyword>
<feature type="compositionally biased region" description="Basic and acidic residues" evidence="1">
    <location>
        <begin position="474"/>
        <end position="484"/>
    </location>
</feature>
<dbReference type="EMBL" id="JAVRET010000175">
    <property type="protein sequence ID" value="MDT0413698.1"/>
    <property type="molecule type" value="Genomic_DNA"/>
</dbReference>
<evidence type="ECO:0000256" key="1">
    <source>
        <dbReference type="SAM" id="MobiDB-lite"/>
    </source>
</evidence>
<dbReference type="RefSeq" id="WP_010276336.1">
    <property type="nucleotide sequence ID" value="NZ_JAVRET010000175.1"/>
</dbReference>
<proteinExistence type="predicted"/>
<organism evidence="2 3">
    <name type="scientific">Streptomyces evansiae</name>
    <dbReference type="NCBI Taxonomy" id="3075535"/>
    <lineage>
        <taxon>Bacteria</taxon>
        <taxon>Bacillati</taxon>
        <taxon>Actinomycetota</taxon>
        <taxon>Actinomycetes</taxon>
        <taxon>Kitasatosporales</taxon>
        <taxon>Streptomycetaceae</taxon>
        <taxon>Streptomyces</taxon>
    </lineage>
</organism>
<feature type="region of interest" description="Disordered" evidence="1">
    <location>
        <begin position="419"/>
        <end position="616"/>
    </location>
</feature>
<feature type="compositionally biased region" description="Basic and acidic residues" evidence="1">
    <location>
        <begin position="453"/>
        <end position="463"/>
    </location>
</feature>
<reference evidence="3" key="1">
    <citation type="submission" date="2023-07" db="EMBL/GenBank/DDBJ databases">
        <title>30 novel species of actinomycetes from the DSMZ collection.</title>
        <authorList>
            <person name="Nouioui I."/>
        </authorList>
    </citation>
    <scope>NUCLEOTIDE SEQUENCE [LARGE SCALE GENOMIC DNA]</scope>
    <source>
        <strain evidence="3">DSM 41979</strain>
    </source>
</reference>
<feature type="compositionally biased region" description="Basic and acidic residues" evidence="1">
    <location>
        <begin position="580"/>
        <end position="591"/>
    </location>
</feature>
<evidence type="ECO:0000313" key="2">
    <source>
        <dbReference type="EMBL" id="MDT0413698.1"/>
    </source>
</evidence>
<sequence length="797" mass="83818">MISPGAIPQFTGDFEQLDKDASALQSDAIGIRDGGADVHSRFQALAAFYEAPEAEELFATTRPVMDGADTFATKLETVAGALQTYAAEARPQADRLEQLKTQAFAFVESVEDDDDWTEDEGKVERHKALMDGVAAAQAAFQEAERRAANTISALVGGPRFVEDNGEHTVDDKTVMYGYGLDRLQHAEELPWGTPEERTYERWSLGWWGHGVKSFVWDGLIIDNIGGALDGLWTLVGGHGWGKAGDAWSGLGDVFGGISAYIMTPYDWAMDQVFGPAPPDATTERQKKALREFGKGLVAWDQWGDDPARASATVVFNFGTLFLGPAAAASKAGKGGAAAKTAANVAKVIDHLDPVAAGIKAAGKVASHLPKLSELPSRLLPASRLAEDGTPGVHTIVEAPDGSYVRIEDGEFVQYDKNGHRVESEAPTEQSPERQPATTPAPHREPAMVGARPRTPEAHAHVADDAGTAPGRTDPAGHTRGHETEGAGTGPARTGDGPAVPPARSGGGGAHGEGPSGSGHGENSSGGRGDSSAVDGRHGAHAGDDSTASTHEGAGGDFQDGPGTEGISEVGGDGSGTATDWTDRLSEGERTSQRPSGPMLPAQEAAVSDALKRAKMPPQDLERALVQLRKNEYGRSVAEYIVQGKFDGLPGYYGKSGLLFQSKQAGMIPAVHQAMELAAELQKRGVEDLAFEYKAPAEGLDLDVLVKSGDDIKYGVQLKDVSHEGGIGSAAKKIAKKGLRGAIAGPKVAILDVHDTKAALTEATVREVEHYAERTGATYELRFEDGSVTIPPAGQIYP</sequence>
<feature type="compositionally biased region" description="Basic and acidic residues" evidence="1">
    <location>
        <begin position="534"/>
        <end position="543"/>
    </location>
</feature>